<comment type="caution">
    <text evidence="2">The sequence shown here is derived from an EMBL/GenBank/DDBJ whole genome shotgun (WGS) entry which is preliminary data.</text>
</comment>
<protein>
    <submittedName>
        <fullName evidence="2">Peptidase</fullName>
    </submittedName>
</protein>
<dbReference type="AlphaFoldDB" id="A0A2P7UIH0"/>
<evidence type="ECO:0000313" key="3">
    <source>
        <dbReference type="Proteomes" id="UP000240419"/>
    </source>
</evidence>
<dbReference type="RefSeq" id="WP_106841844.1">
    <property type="nucleotide sequence ID" value="NZ_JBCNIW010000075.1"/>
</dbReference>
<dbReference type="EMBL" id="PXZM01000053">
    <property type="protein sequence ID" value="PSJ86796.1"/>
    <property type="molecule type" value="Genomic_DNA"/>
</dbReference>
<feature type="domain" description="IrrE N-terminal-like" evidence="1">
    <location>
        <begin position="36"/>
        <end position="147"/>
    </location>
</feature>
<organism evidence="2 3">
    <name type="scientific">Brevibacillus fortis</name>
    <dbReference type="NCBI Taxonomy" id="2126352"/>
    <lineage>
        <taxon>Bacteria</taxon>
        <taxon>Bacillati</taxon>
        <taxon>Bacillota</taxon>
        <taxon>Bacilli</taxon>
        <taxon>Bacillales</taxon>
        <taxon>Paenibacillaceae</taxon>
        <taxon>Brevibacillus</taxon>
    </lineage>
</organism>
<reference evidence="2 3" key="1">
    <citation type="submission" date="2018-03" db="EMBL/GenBank/DDBJ databases">
        <title>Brevisbacillus phylogenomics.</title>
        <authorList>
            <person name="Dunlap C."/>
        </authorList>
    </citation>
    <scope>NUCLEOTIDE SEQUENCE [LARGE SCALE GENOMIC DNA]</scope>
    <source>
        <strain evidence="2 3">NRRL NRS-1210</strain>
    </source>
</reference>
<dbReference type="Pfam" id="PF06114">
    <property type="entry name" value="Peptidase_M78"/>
    <property type="match status" value="1"/>
</dbReference>
<accession>A0A2P7UIH0</accession>
<evidence type="ECO:0000259" key="1">
    <source>
        <dbReference type="Pfam" id="PF06114"/>
    </source>
</evidence>
<keyword evidence="3" id="KW-1185">Reference proteome</keyword>
<dbReference type="InterPro" id="IPR010359">
    <property type="entry name" value="IrrE_HExxH"/>
</dbReference>
<proteinExistence type="predicted"/>
<gene>
    <name evidence="2" type="ORF">C7R93_27890</name>
</gene>
<sequence length="163" mass="19613">MKLSYSSTPLEIWISQFYKQLGIYAPEELDEQRIARSLGIHLFYKEIPSMAYEFGRFKSITIDKRLSSLMQREHFYHELCHILRHSGRQLIMPIAFRELQEWDARNFTRYAALPLHMLTRYDFRQMEIIDVLSEQFKVTPELCQERLERIKGRLILNNLLNIS</sequence>
<dbReference type="Proteomes" id="UP000240419">
    <property type="component" value="Unassembled WGS sequence"/>
</dbReference>
<name>A0A2P7UIH0_9BACL</name>
<evidence type="ECO:0000313" key="2">
    <source>
        <dbReference type="EMBL" id="PSJ86796.1"/>
    </source>
</evidence>
<dbReference type="OrthoDB" id="2417909at2"/>